<reference evidence="2 3" key="1">
    <citation type="submission" date="2019-04" db="EMBL/GenBank/DDBJ databases">
        <authorList>
            <person name="Li Y."/>
            <person name="Wang J."/>
        </authorList>
    </citation>
    <scope>NUCLEOTIDE SEQUENCE [LARGE SCALE GENOMIC DNA]</scope>
    <source>
        <strain evidence="2 3">DSM 14668</strain>
    </source>
</reference>
<organism evidence="2 3">
    <name type="scientific">Polyangium fumosum</name>
    <dbReference type="NCBI Taxonomy" id="889272"/>
    <lineage>
        <taxon>Bacteria</taxon>
        <taxon>Pseudomonadati</taxon>
        <taxon>Myxococcota</taxon>
        <taxon>Polyangia</taxon>
        <taxon>Polyangiales</taxon>
        <taxon>Polyangiaceae</taxon>
        <taxon>Polyangium</taxon>
    </lineage>
</organism>
<gene>
    <name evidence="2" type="ORF">E8A74_06110</name>
</gene>
<evidence type="ECO:0000313" key="3">
    <source>
        <dbReference type="Proteomes" id="UP000309215"/>
    </source>
</evidence>
<evidence type="ECO:0000256" key="1">
    <source>
        <dbReference type="SAM" id="MobiDB-lite"/>
    </source>
</evidence>
<keyword evidence="3" id="KW-1185">Reference proteome</keyword>
<protein>
    <submittedName>
        <fullName evidence="2">Uncharacterized protein</fullName>
    </submittedName>
</protein>
<comment type="caution">
    <text evidence="2">The sequence shown here is derived from an EMBL/GenBank/DDBJ whole genome shotgun (WGS) entry which is preliminary data.</text>
</comment>
<proteinExistence type="predicted"/>
<accession>A0A4U1JHU3</accession>
<evidence type="ECO:0000313" key="2">
    <source>
        <dbReference type="EMBL" id="TKD12177.1"/>
    </source>
</evidence>
<sequence>MTKVLDSTPAKEELDMALDDPDLPTQGVFPNEEELKDCITVTVRQPRSDLDFSILLPDGWYQQPAPIDKIDFSQESEFVPLALFSAAKEMLPPILFTVGVRPAPKKGNVAEWLERQCYLQQLALERIKLNKFPFGWAAEAVALQASEFGKLKLRITMFEDGNRLFALIGMAPLDVWDVWVVPLGLCVNTFELLEPKGQSAPLAPKYEDPKPEGE</sequence>
<dbReference type="Proteomes" id="UP000309215">
    <property type="component" value="Unassembled WGS sequence"/>
</dbReference>
<dbReference type="RefSeq" id="WP_136927971.1">
    <property type="nucleotide sequence ID" value="NZ_SSMQ01000004.1"/>
</dbReference>
<name>A0A4U1JHU3_9BACT</name>
<dbReference type="OrthoDB" id="5503814at2"/>
<feature type="region of interest" description="Disordered" evidence="1">
    <location>
        <begin position="1"/>
        <end position="24"/>
    </location>
</feature>
<dbReference type="AlphaFoldDB" id="A0A4U1JHU3"/>
<dbReference type="EMBL" id="SSMQ01000004">
    <property type="protein sequence ID" value="TKD12177.1"/>
    <property type="molecule type" value="Genomic_DNA"/>
</dbReference>